<name>A0ABR7ID71_9FIRM</name>
<dbReference type="Gene3D" id="3.30.70.1950">
    <property type="match status" value="1"/>
</dbReference>
<proteinExistence type="inferred from homology"/>
<comment type="similarity">
    <text evidence="1">Belongs to the MecA family.</text>
</comment>
<dbReference type="InterPro" id="IPR038471">
    <property type="entry name" value="MecA_C_sf"/>
</dbReference>
<protein>
    <submittedName>
        <fullName evidence="2">Adaptor protein MecA</fullName>
    </submittedName>
</protein>
<dbReference type="RefSeq" id="WP_186982757.1">
    <property type="nucleotide sequence ID" value="NZ_JACOQH010000012.1"/>
</dbReference>
<keyword evidence="3" id="KW-1185">Reference proteome</keyword>
<dbReference type="Pfam" id="PF05389">
    <property type="entry name" value="MecA"/>
    <property type="match status" value="2"/>
</dbReference>
<reference evidence="2 3" key="1">
    <citation type="submission" date="2020-08" db="EMBL/GenBank/DDBJ databases">
        <title>Genome public.</title>
        <authorList>
            <person name="Liu C."/>
            <person name="Sun Q."/>
        </authorList>
    </citation>
    <scope>NUCLEOTIDE SEQUENCE [LARGE SCALE GENOMIC DNA]</scope>
    <source>
        <strain evidence="2 3">BX0805</strain>
    </source>
</reference>
<dbReference type="Proteomes" id="UP000621540">
    <property type="component" value="Unassembled WGS sequence"/>
</dbReference>
<organism evidence="2 3">
    <name type="scientific">Roseburia yibonii</name>
    <dbReference type="NCBI Taxonomy" id="2763063"/>
    <lineage>
        <taxon>Bacteria</taxon>
        <taxon>Bacillati</taxon>
        <taxon>Bacillota</taxon>
        <taxon>Clostridia</taxon>
        <taxon>Lachnospirales</taxon>
        <taxon>Lachnospiraceae</taxon>
        <taxon>Roseburia</taxon>
    </lineage>
</organism>
<accession>A0ABR7ID71</accession>
<evidence type="ECO:0000313" key="3">
    <source>
        <dbReference type="Proteomes" id="UP000621540"/>
    </source>
</evidence>
<evidence type="ECO:0000313" key="2">
    <source>
        <dbReference type="EMBL" id="MBC5754887.1"/>
    </source>
</evidence>
<sequence length="189" mass="21090">MKVKMINGNDIQCVVTEEEIRQYGLEMNDIFSNTGKAQSFLNEILDLVEEETGCVVGDGAKTVQAVCLPGNAVALTFSDRESAEFPEEASLLPEKKLEVLGFGTITEAIAFTRSLDFTEYDRAKFCKEKEIFYLIVDLTGSSAKKIDHFFAAAFEYARTVEEDEWRSSYLEEHATVLIGQHAMHVLAGL</sequence>
<dbReference type="EMBL" id="JACOQH010000012">
    <property type="protein sequence ID" value="MBC5754887.1"/>
    <property type="molecule type" value="Genomic_DNA"/>
</dbReference>
<dbReference type="InterPro" id="IPR008681">
    <property type="entry name" value="Neg-reg_MecA"/>
</dbReference>
<comment type="caution">
    <text evidence="2">The sequence shown here is derived from an EMBL/GenBank/DDBJ whole genome shotgun (WGS) entry which is preliminary data.</text>
</comment>
<evidence type="ECO:0000256" key="1">
    <source>
        <dbReference type="ARBA" id="ARBA00005397"/>
    </source>
</evidence>
<gene>
    <name evidence="2" type="ORF">H8Z76_12920</name>
</gene>